<dbReference type="Proteomes" id="UP000480178">
    <property type="component" value="Chromosome"/>
</dbReference>
<protein>
    <submittedName>
        <fullName evidence="1">Transposase</fullName>
    </submittedName>
</protein>
<proteinExistence type="predicted"/>
<dbReference type="EMBL" id="CP048222">
    <property type="protein sequence ID" value="QHT71463.1"/>
    <property type="molecule type" value="Genomic_DNA"/>
</dbReference>
<dbReference type="AlphaFoldDB" id="A0A6C0GV75"/>
<accession>A0A6C0GV75</accession>
<evidence type="ECO:0000313" key="1">
    <source>
        <dbReference type="EMBL" id="QHT71463.1"/>
    </source>
</evidence>
<organism evidence="1 2">
    <name type="scientific">Rhodocytophaga rosea</name>
    <dbReference type="NCBI Taxonomy" id="2704465"/>
    <lineage>
        <taxon>Bacteria</taxon>
        <taxon>Pseudomonadati</taxon>
        <taxon>Bacteroidota</taxon>
        <taxon>Cytophagia</taxon>
        <taxon>Cytophagales</taxon>
        <taxon>Rhodocytophagaceae</taxon>
        <taxon>Rhodocytophaga</taxon>
    </lineage>
</organism>
<dbReference type="KEGG" id="rhoz:GXP67_34795"/>
<sequence>MNKLERKRVGKQETPSMVIIDSQSIKTAPFISENKGMYPNGMVSSYGNKKVNGRKRHILTDTLGLV</sequence>
<keyword evidence="2" id="KW-1185">Reference proteome</keyword>
<name>A0A6C0GV75_9BACT</name>
<reference evidence="1 2" key="1">
    <citation type="submission" date="2020-01" db="EMBL/GenBank/DDBJ databases">
        <authorList>
            <person name="Kim M.K."/>
        </authorList>
    </citation>
    <scope>NUCLEOTIDE SEQUENCE [LARGE SCALE GENOMIC DNA]</scope>
    <source>
        <strain evidence="1 2">172606-1</strain>
    </source>
</reference>
<dbReference type="RefSeq" id="WP_162447402.1">
    <property type="nucleotide sequence ID" value="NZ_CP048222.1"/>
</dbReference>
<evidence type="ECO:0000313" key="2">
    <source>
        <dbReference type="Proteomes" id="UP000480178"/>
    </source>
</evidence>
<gene>
    <name evidence="1" type="ORF">GXP67_34795</name>
</gene>